<feature type="coiled-coil region" evidence="1">
    <location>
        <begin position="207"/>
        <end position="263"/>
    </location>
</feature>
<organism evidence="3 4">
    <name type="scientific">Rhynchospora tenuis</name>
    <dbReference type="NCBI Taxonomy" id="198213"/>
    <lineage>
        <taxon>Eukaryota</taxon>
        <taxon>Viridiplantae</taxon>
        <taxon>Streptophyta</taxon>
        <taxon>Embryophyta</taxon>
        <taxon>Tracheophyta</taxon>
        <taxon>Spermatophyta</taxon>
        <taxon>Magnoliopsida</taxon>
        <taxon>Liliopsida</taxon>
        <taxon>Poales</taxon>
        <taxon>Cyperaceae</taxon>
        <taxon>Cyperoideae</taxon>
        <taxon>Rhynchosporeae</taxon>
        <taxon>Rhynchospora</taxon>
    </lineage>
</organism>
<keyword evidence="1" id="KW-0175">Coiled coil</keyword>
<proteinExistence type="predicted"/>
<evidence type="ECO:0008006" key="5">
    <source>
        <dbReference type="Google" id="ProtNLM"/>
    </source>
</evidence>
<sequence>MDFLVGAASIPSNRLLLPSISLPLRKSKPLPIIASSSSKAPNPLLRSLRTTITSAVLLTATSAALLSGKARADPSAPPPSTIETITPTSETAESKAETSSETAEANSETSTSTLSQMLESNEQISDAIRNIIYTKLESSADDQETLSLLRRVISSRPSEVEWKLLAVKLLSDNREYGEARKILEEVLSKEPLSLEALHEFAVVMHMAKEDSAVYEKLEEAMEIAKGENKEREAREIRFIKAQMLILQRKLEEALKSFEELRDEDPEDYRPYFAQGVVYSLMDKDDEAKKVFRKLKKISGGNFEVETFLQNGMSSIMLFGTGGEARGI</sequence>
<gene>
    <name evidence="3" type="ORF">LUZ61_010579</name>
</gene>
<dbReference type="EMBL" id="JAMRDG010000001">
    <property type="protein sequence ID" value="KAJ3706874.1"/>
    <property type="molecule type" value="Genomic_DNA"/>
</dbReference>
<feature type="compositionally biased region" description="Low complexity" evidence="2">
    <location>
        <begin position="99"/>
        <end position="115"/>
    </location>
</feature>
<accession>A0AAD5ZZR5</accession>
<dbReference type="Gene3D" id="1.25.40.10">
    <property type="entry name" value="Tetratricopeptide repeat domain"/>
    <property type="match status" value="1"/>
</dbReference>
<feature type="region of interest" description="Disordered" evidence="2">
    <location>
        <begin position="69"/>
        <end position="117"/>
    </location>
</feature>
<evidence type="ECO:0000313" key="4">
    <source>
        <dbReference type="Proteomes" id="UP001210211"/>
    </source>
</evidence>
<dbReference type="AlphaFoldDB" id="A0AAD5ZZR5"/>
<dbReference type="InterPro" id="IPR011990">
    <property type="entry name" value="TPR-like_helical_dom_sf"/>
</dbReference>
<feature type="compositionally biased region" description="Low complexity" evidence="2">
    <location>
        <begin position="81"/>
        <end position="91"/>
    </location>
</feature>
<evidence type="ECO:0000256" key="1">
    <source>
        <dbReference type="SAM" id="Coils"/>
    </source>
</evidence>
<dbReference type="Proteomes" id="UP001210211">
    <property type="component" value="Unassembled WGS sequence"/>
</dbReference>
<reference evidence="3 4" key="1">
    <citation type="journal article" date="2022" name="Cell">
        <title>Repeat-based holocentromeres influence genome architecture and karyotype evolution.</title>
        <authorList>
            <person name="Hofstatter P.G."/>
            <person name="Thangavel G."/>
            <person name="Lux T."/>
            <person name="Neumann P."/>
            <person name="Vondrak T."/>
            <person name="Novak P."/>
            <person name="Zhang M."/>
            <person name="Costa L."/>
            <person name="Castellani M."/>
            <person name="Scott A."/>
            <person name="Toegelov H."/>
            <person name="Fuchs J."/>
            <person name="Mata-Sucre Y."/>
            <person name="Dias Y."/>
            <person name="Vanzela A.L.L."/>
            <person name="Huettel B."/>
            <person name="Almeida C.C.S."/>
            <person name="Simkova H."/>
            <person name="Souza G."/>
            <person name="Pedrosa-Harand A."/>
            <person name="Macas J."/>
            <person name="Mayer K.F.X."/>
            <person name="Houben A."/>
            <person name="Marques A."/>
        </authorList>
    </citation>
    <scope>NUCLEOTIDE SEQUENCE [LARGE SCALE GENOMIC DNA]</scope>
    <source>
        <strain evidence="3">RhyTen1mFocal</strain>
    </source>
</reference>
<name>A0AAD5ZZR5_9POAL</name>
<dbReference type="PANTHER" id="PTHR36350:SF3">
    <property type="entry name" value="TRANSMEMBRANE PROTEIN"/>
    <property type="match status" value="1"/>
</dbReference>
<dbReference type="PANTHER" id="PTHR36350">
    <property type="entry name" value="TRANSMEMBRANE PROTEIN"/>
    <property type="match status" value="1"/>
</dbReference>
<evidence type="ECO:0000256" key="2">
    <source>
        <dbReference type="SAM" id="MobiDB-lite"/>
    </source>
</evidence>
<keyword evidence="4" id="KW-1185">Reference proteome</keyword>
<evidence type="ECO:0000313" key="3">
    <source>
        <dbReference type="EMBL" id="KAJ3706874.1"/>
    </source>
</evidence>
<comment type="caution">
    <text evidence="3">The sequence shown here is derived from an EMBL/GenBank/DDBJ whole genome shotgun (WGS) entry which is preliminary data.</text>
</comment>
<protein>
    <recommendedName>
        <fullName evidence="5">Protein SLOW GREEN 1, chloroplastic</fullName>
    </recommendedName>
</protein>
<dbReference type="SUPFAM" id="SSF48452">
    <property type="entry name" value="TPR-like"/>
    <property type="match status" value="1"/>
</dbReference>